<comment type="caution">
    <text evidence="1">The sequence shown here is derived from an EMBL/GenBank/DDBJ whole genome shotgun (WGS) entry which is preliminary data.</text>
</comment>
<reference evidence="1" key="2">
    <citation type="submission" date="2020-09" db="EMBL/GenBank/DDBJ databases">
        <authorList>
            <person name="Sun Q."/>
            <person name="Ohkuma M."/>
        </authorList>
    </citation>
    <scope>NUCLEOTIDE SEQUENCE</scope>
    <source>
        <strain evidence="1">JCM 4714</strain>
    </source>
</reference>
<organism evidence="1 2">
    <name type="scientific">Streptomyces alanosinicus</name>
    <dbReference type="NCBI Taxonomy" id="68171"/>
    <lineage>
        <taxon>Bacteria</taxon>
        <taxon>Bacillati</taxon>
        <taxon>Actinomycetota</taxon>
        <taxon>Actinomycetes</taxon>
        <taxon>Kitasatosporales</taxon>
        <taxon>Streptomycetaceae</taxon>
        <taxon>Streptomyces</taxon>
    </lineage>
</organism>
<dbReference type="Proteomes" id="UP000655443">
    <property type="component" value="Unassembled WGS sequence"/>
</dbReference>
<keyword evidence="2" id="KW-1185">Reference proteome</keyword>
<accession>A0A918YF18</accession>
<dbReference type="AlphaFoldDB" id="A0A918YF18"/>
<sequence>MTFVTDLPAPRLASDVTSTDVEALVAFLDGKVHGILAGHRSDTDVWKAALGLRLALNHRARQAREAYARADHSREAARARFLRWNRLAVLALGWEKDPDYDERWKVIATPVPKARPSSW</sequence>
<name>A0A918YF18_9ACTN</name>
<evidence type="ECO:0000313" key="1">
    <source>
        <dbReference type="EMBL" id="GHE00513.1"/>
    </source>
</evidence>
<evidence type="ECO:0000313" key="2">
    <source>
        <dbReference type="Proteomes" id="UP000655443"/>
    </source>
</evidence>
<dbReference type="RefSeq" id="WP_189949847.1">
    <property type="nucleotide sequence ID" value="NZ_BMVG01000002.1"/>
</dbReference>
<gene>
    <name evidence="1" type="ORF">GCM10010339_15990</name>
</gene>
<proteinExistence type="predicted"/>
<dbReference type="EMBL" id="BMVG01000002">
    <property type="protein sequence ID" value="GHE00513.1"/>
    <property type="molecule type" value="Genomic_DNA"/>
</dbReference>
<reference evidence="1" key="1">
    <citation type="journal article" date="2014" name="Int. J. Syst. Evol. Microbiol.">
        <title>Complete genome sequence of Corynebacterium casei LMG S-19264T (=DSM 44701T), isolated from a smear-ripened cheese.</title>
        <authorList>
            <consortium name="US DOE Joint Genome Institute (JGI-PGF)"/>
            <person name="Walter F."/>
            <person name="Albersmeier A."/>
            <person name="Kalinowski J."/>
            <person name="Ruckert C."/>
        </authorList>
    </citation>
    <scope>NUCLEOTIDE SEQUENCE</scope>
    <source>
        <strain evidence="1">JCM 4714</strain>
    </source>
</reference>
<protein>
    <submittedName>
        <fullName evidence="1">Uncharacterized protein</fullName>
    </submittedName>
</protein>